<evidence type="ECO:0000313" key="1">
    <source>
        <dbReference type="EMBL" id="MFJ6036557.1"/>
    </source>
</evidence>
<evidence type="ECO:0000313" key="2">
    <source>
        <dbReference type="Proteomes" id="UP001617907"/>
    </source>
</evidence>
<evidence type="ECO:0008006" key="3">
    <source>
        <dbReference type="Google" id="ProtNLM"/>
    </source>
</evidence>
<accession>A0ABW8H7I5</accession>
<comment type="caution">
    <text evidence="1">The sequence shown here is derived from an EMBL/GenBank/DDBJ whole genome shotgun (WGS) entry which is preliminary data.</text>
</comment>
<gene>
    <name evidence="1" type="ORF">ACIQFM_09870</name>
</gene>
<proteinExistence type="predicted"/>
<protein>
    <recommendedName>
        <fullName evidence="3">PASTA domain-containing protein</fullName>
    </recommendedName>
</protein>
<dbReference type="RefSeq" id="WP_350890777.1">
    <property type="nucleotide sequence ID" value="NZ_JBEOTR010000011.1"/>
</dbReference>
<dbReference type="EMBL" id="JBIVPC010000005">
    <property type="protein sequence ID" value="MFJ6036557.1"/>
    <property type="molecule type" value="Genomic_DNA"/>
</dbReference>
<dbReference type="Proteomes" id="UP001617907">
    <property type="component" value="Unassembled WGS sequence"/>
</dbReference>
<sequence length="156" mass="16762">MPTINPEQAARRRKTNSKILKFGCLPLAAIFVLVLVLAAIGDSSKDDDKPAKEAAVDAPAYTVANKREKTKTGSVDLVVPDATVDTAKAAIEDYAQSIGDGFQDYAITVVRSDADKVYVCSGRWIRDEQAAELYTGGKLKADSWPAIDMNCPDPKG</sequence>
<name>A0ABW8H7I5_9ACTN</name>
<keyword evidence="2" id="KW-1185">Reference proteome</keyword>
<reference evidence="1 2" key="1">
    <citation type="submission" date="2024-10" db="EMBL/GenBank/DDBJ databases">
        <title>The Natural Products Discovery Center: Release of the First 8490 Sequenced Strains for Exploring Actinobacteria Biosynthetic Diversity.</title>
        <authorList>
            <person name="Kalkreuter E."/>
            <person name="Kautsar S.A."/>
            <person name="Yang D."/>
            <person name="Bader C.D."/>
            <person name="Teijaro C.N."/>
            <person name="Fluegel L."/>
            <person name="Davis C.M."/>
            <person name="Simpson J.R."/>
            <person name="Lauterbach L."/>
            <person name="Steele A.D."/>
            <person name="Gui C."/>
            <person name="Meng S."/>
            <person name="Li G."/>
            <person name="Viehrig K."/>
            <person name="Ye F."/>
            <person name="Su P."/>
            <person name="Kiefer A.F."/>
            <person name="Nichols A."/>
            <person name="Cepeda A.J."/>
            <person name="Yan W."/>
            <person name="Fan B."/>
            <person name="Jiang Y."/>
            <person name="Adhikari A."/>
            <person name="Zheng C.-J."/>
            <person name="Schuster L."/>
            <person name="Cowan T.M."/>
            <person name="Smanski M.J."/>
            <person name="Chevrette M.G."/>
            <person name="De Carvalho L.P.S."/>
            <person name="Shen B."/>
        </authorList>
    </citation>
    <scope>NUCLEOTIDE SEQUENCE [LARGE SCALE GENOMIC DNA]</scope>
    <source>
        <strain evidence="1 2">NPDC093086</strain>
    </source>
</reference>
<organism evidence="1 2">
    <name type="scientific">Streptomyces ardesiacus</name>
    <dbReference type="NCBI Taxonomy" id="285564"/>
    <lineage>
        <taxon>Bacteria</taxon>
        <taxon>Bacillati</taxon>
        <taxon>Actinomycetota</taxon>
        <taxon>Actinomycetes</taxon>
        <taxon>Kitasatosporales</taxon>
        <taxon>Streptomycetaceae</taxon>
        <taxon>Streptomyces</taxon>
    </lineage>
</organism>